<gene>
    <name evidence="1" type="ORF">GYMLUDRAFT_62142</name>
</gene>
<accession>A0A0D0CM97</accession>
<sequence length="363" mass="39834">MAYRPSTLIVPKAPFSTENKSSFVAPWSPPLQTIPSSFDRIYDYDSSRPVSTDHRWSTEASVQVEVYPDFGGGGLSMQACWSNGVSEHRNIDCSVPASSSLSMNYQLSPIEGVNSTSPHGIFGLETNLSLENLASPFPSVPREDLVPASNSWPAWLEMPIEPQFGVVKENSANLFPQRLLDCHRFLGSPVEGSTINANHEHQFLAEENNSSLSYNDYGLADSLPSPLIVSPMDDQPHCPRSAPAKPAQQEGRSVSSIAIVKAARIRRKVDRESGVVKLSRFHCPDKRCIELGVGFTFKHTYKGSDSILFALHRLSTDFASFCKIICAGTGARSPSIALYARILKPHSPTRVISTDTRQLINAK</sequence>
<organism evidence="1 2">
    <name type="scientific">Collybiopsis luxurians FD-317 M1</name>
    <dbReference type="NCBI Taxonomy" id="944289"/>
    <lineage>
        <taxon>Eukaryota</taxon>
        <taxon>Fungi</taxon>
        <taxon>Dikarya</taxon>
        <taxon>Basidiomycota</taxon>
        <taxon>Agaricomycotina</taxon>
        <taxon>Agaricomycetes</taxon>
        <taxon>Agaricomycetidae</taxon>
        <taxon>Agaricales</taxon>
        <taxon>Marasmiineae</taxon>
        <taxon>Omphalotaceae</taxon>
        <taxon>Collybiopsis</taxon>
        <taxon>Collybiopsis luxurians</taxon>
    </lineage>
</organism>
<evidence type="ECO:0000313" key="2">
    <source>
        <dbReference type="Proteomes" id="UP000053593"/>
    </source>
</evidence>
<protein>
    <submittedName>
        <fullName evidence="1">Uncharacterized protein</fullName>
    </submittedName>
</protein>
<proteinExistence type="predicted"/>
<dbReference type="EMBL" id="KN834799">
    <property type="protein sequence ID" value="KIK56313.1"/>
    <property type="molecule type" value="Genomic_DNA"/>
</dbReference>
<keyword evidence="2" id="KW-1185">Reference proteome</keyword>
<dbReference type="HOGENOM" id="CLU_068090_0_0_1"/>
<name>A0A0D0CM97_9AGAR</name>
<dbReference type="AlphaFoldDB" id="A0A0D0CM97"/>
<reference evidence="1 2" key="1">
    <citation type="submission" date="2014-04" db="EMBL/GenBank/DDBJ databases">
        <title>Evolutionary Origins and Diversification of the Mycorrhizal Mutualists.</title>
        <authorList>
            <consortium name="DOE Joint Genome Institute"/>
            <consortium name="Mycorrhizal Genomics Consortium"/>
            <person name="Kohler A."/>
            <person name="Kuo A."/>
            <person name="Nagy L.G."/>
            <person name="Floudas D."/>
            <person name="Copeland A."/>
            <person name="Barry K.W."/>
            <person name="Cichocki N."/>
            <person name="Veneault-Fourrey C."/>
            <person name="LaButti K."/>
            <person name="Lindquist E.A."/>
            <person name="Lipzen A."/>
            <person name="Lundell T."/>
            <person name="Morin E."/>
            <person name="Murat C."/>
            <person name="Riley R."/>
            <person name="Ohm R."/>
            <person name="Sun H."/>
            <person name="Tunlid A."/>
            <person name="Henrissat B."/>
            <person name="Grigoriev I.V."/>
            <person name="Hibbett D.S."/>
            <person name="Martin F."/>
        </authorList>
    </citation>
    <scope>NUCLEOTIDE SEQUENCE [LARGE SCALE GENOMIC DNA]</scope>
    <source>
        <strain evidence="1 2">FD-317 M1</strain>
    </source>
</reference>
<dbReference type="Proteomes" id="UP000053593">
    <property type="component" value="Unassembled WGS sequence"/>
</dbReference>
<evidence type="ECO:0000313" key="1">
    <source>
        <dbReference type="EMBL" id="KIK56313.1"/>
    </source>
</evidence>